<feature type="domain" description="DSBA-like thioredoxin" evidence="1">
    <location>
        <begin position="7"/>
        <end position="208"/>
    </location>
</feature>
<dbReference type="Proteomes" id="UP000276254">
    <property type="component" value="Plasmid unnamed1"/>
</dbReference>
<proteinExistence type="predicted"/>
<dbReference type="PANTHER" id="PTHR13887:SF41">
    <property type="entry name" value="THIOREDOXIN SUPERFAMILY PROTEIN"/>
    <property type="match status" value="1"/>
</dbReference>
<dbReference type="SUPFAM" id="SSF52833">
    <property type="entry name" value="Thioredoxin-like"/>
    <property type="match status" value="1"/>
</dbReference>
<dbReference type="Pfam" id="PF01323">
    <property type="entry name" value="DSBA"/>
    <property type="match status" value="1"/>
</dbReference>
<organism evidence="2 3">
    <name type="scientific">Sphingomonas paeninsulae</name>
    <dbReference type="NCBI Taxonomy" id="2319844"/>
    <lineage>
        <taxon>Bacteria</taxon>
        <taxon>Pseudomonadati</taxon>
        <taxon>Pseudomonadota</taxon>
        <taxon>Alphaproteobacteria</taxon>
        <taxon>Sphingomonadales</taxon>
        <taxon>Sphingomonadaceae</taxon>
        <taxon>Sphingomonas</taxon>
    </lineage>
</organism>
<dbReference type="CDD" id="cd03024">
    <property type="entry name" value="DsbA_FrnE"/>
    <property type="match status" value="1"/>
</dbReference>
<evidence type="ECO:0000259" key="1">
    <source>
        <dbReference type="Pfam" id="PF01323"/>
    </source>
</evidence>
<dbReference type="Gene3D" id="3.40.30.10">
    <property type="entry name" value="Glutaredoxin"/>
    <property type="match status" value="1"/>
</dbReference>
<keyword evidence="3" id="KW-1185">Reference proteome</keyword>
<evidence type="ECO:0000313" key="2">
    <source>
        <dbReference type="EMBL" id="AYJ85272.1"/>
    </source>
</evidence>
<reference evidence="2 3" key="1">
    <citation type="submission" date="2018-09" db="EMBL/GenBank/DDBJ databases">
        <title>Sphingomonas peninsula sp. nov., isolated from fildes peninsula, Antarctic soil.</title>
        <authorList>
            <person name="Yingchao G."/>
        </authorList>
    </citation>
    <scope>NUCLEOTIDE SEQUENCE [LARGE SCALE GENOMIC DNA]</scope>
    <source>
        <strain evidence="2 3">YZ-8</strain>
        <plasmid evidence="2 3">unnamed1</plasmid>
    </source>
</reference>
<dbReference type="KEGG" id="spha:D3Y57_04425"/>
<gene>
    <name evidence="2" type="ORF">D3Y57_04425</name>
</gene>
<dbReference type="InterPro" id="IPR001853">
    <property type="entry name" value="DSBA-like_thioredoxin_dom"/>
</dbReference>
<dbReference type="EMBL" id="CP032828">
    <property type="protein sequence ID" value="AYJ85272.1"/>
    <property type="molecule type" value="Genomic_DNA"/>
</dbReference>
<accession>A0A494TD98</accession>
<evidence type="ECO:0000313" key="3">
    <source>
        <dbReference type="Proteomes" id="UP000276254"/>
    </source>
</evidence>
<protein>
    <submittedName>
        <fullName evidence="2">DsbA family oxidoreductase</fullName>
    </submittedName>
</protein>
<keyword evidence="2" id="KW-0614">Plasmid</keyword>
<dbReference type="PANTHER" id="PTHR13887">
    <property type="entry name" value="GLUTATHIONE S-TRANSFERASE KAPPA"/>
    <property type="match status" value="1"/>
</dbReference>
<dbReference type="GO" id="GO:0016491">
    <property type="term" value="F:oxidoreductase activity"/>
    <property type="evidence" value="ECO:0007669"/>
    <property type="project" value="InterPro"/>
</dbReference>
<dbReference type="RefSeq" id="WP_121151703.1">
    <property type="nucleotide sequence ID" value="NZ_CP032828.1"/>
</dbReference>
<dbReference type="OrthoDB" id="9799122at2"/>
<dbReference type="InterPro" id="IPR036249">
    <property type="entry name" value="Thioredoxin-like_sf"/>
</dbReference>
<sequence>MPIPLKIDFVSDVVCPWCVIGLFGLETALKNVGDLVDATIAFQPFELNPDMPSGGQDISEHIAEKYGADAARSTVNRDAIRDRAAALGFAMNFRSGARIYNSFDAHRLLYWAGTKGRQVEVQHALFAAYFTNGRDIADADTLVEAAYTAGLNPIAARTILNNGTYADEVRSEERRWRQEGVTAVPTIVINDRYFISGGQESATFERALRSIAADLTPK</sequence>
<dbReference type="AlphaFoldDB" id="A0A494TD98"/>
<name>A0A494TD98_SPHPE</name>
<geneLocation type="plasmid" evidence="2">
    <name>unnamed1</name>
</geneLocation>